<keyword evidence="2" id="KW-0813">Transport</keyword>
<evidence type="ECO:0000256" key="3">
    <source>
        <dbReference type="ARBA" id="ARBA00022475"/>
    </source>
</evidence>
<reference evidence="9 10" key="1">
    <citation type="submission" date="2021-01" db="EMBL/GenBank/DDBJ databases">
        <title>Genome public.</title>
        <authorList>
            <person name="Liu C."/>
            <person name="Sun Q."/>
        </authorList>
    </citation>
    <scope>NUCLEOTIDE SEQUENCE [LARGE SCALE GENOMIC DNA]</scope>
    <source>
        <strain evidence="9 10">JC656</strain>
    </source>
</reference>
<feature type="transmembrane region" description="Helical" evidence="7">
    <location>
        <begin position="408"/>
        <end position="430"/>
    </location>
</feature>
<gene>
    <name evidence="9" type="ORF">JJE72_11040</name>
</gene>
<feature type="transmembrane region" description="Helical" evidence="7">
    <location>
        <begin position="123"/>
        <end position="146"/>
    </location>
</feature>
<dbReference type="Gene3D" id="1.20.1250.20">
    <property type="entry name" value="MFS general substrate transporter like domains"/>
    <property type="match status" value="2"/>
</dbReference>
<dbReference type="RefSeq" id="WP_189692571.1">
    <property type="nucleotide sequence ID" value="NZ_BNCM01000002.1"/>
</dbReference>
<keyword evidence="6 7" id="KW-0472">Membrane</keyword>
<dbReference type="Proteomes" id="UP000639051">
    <property type="component" value="Unassembled WGS sequence"/>
</dbReference>
<feature type="transmembrane region" description="Helical" evidence="7">
    <location>
        <begin position="158"/>
        <end position="180"/>
    </location>
</feature>
<dbReference type="PROSITE" id="PS00217">
    <property type="entry name" value="SUGAR_TRANSPORT_2"/>
    <property type="match status" value="1"/>
</dbReference>
<dbReference type="PANTHER" id="PTHR43045:SF1">
    <property type="entry name" value="SHIKIMATE TRANSPORTER"/>
    <property type="match status" value="1"/>
</dbReference>
<accession>A0ABS1K302</accession>
<keyword evidence="10" id="KW-1185">Reference proteome</keyword>
<keyword evidence="3" id="KW-1003">Cell membrane</keyword>
<feature type="transmembrane region" description="Helical" evidence="7">
    <location>
        <begin position="286"/>
        <end position="304"/>
    </location>
</feature>
<evidence type="ECO:0000259" key="8">
    <source>
        <dbReference type="PROSITE" id="PS50850"/>
    </source>
</evidence>
<sequence length="438" mass="44650">MTSNTAVASGRPTLTPGARRALFAATVGTLIEWYDYALYGAAAGLVIGPLFFAGTSTGASLAAFATFAVGFIARPLGGLVIGHIGDRRGRRPAMILTIVLMGAATVAIGLLPTTAAIGAAAPLLLVVFRVLQGFGAGAELAGAMTLVAEFAPAKRRGYFTSIVLATPPAGIALATVAFLWASSAGDAALLGWAWRVPFIASAVLFFVALFIRARLEETPEYRIATEHADAARKRRLPLGELLRRSPAEVAIGFFSITGHNALNYIMAVFALGFMASPAIGMSRTDALLAVTVGSLAGIVGTPFGGWAADRFGAGRVLAIGSAAGALFAYPLFAALSSRSMALATLAIAIGYGIVIAMTSGAQGAFLTNLFPPAHRFSGVGLARELNGAIVAGLSPLIAAALIEAAHGGTWLAALFLLLCCASSMIAVLLARGRGTTAA</sequence>
<feature type="transmembrane region" description="Helical" evidence="7">
    <location>
        <begin position="316"/>
        <end position="335"/>
    </location>
</feature>
<dbReference type="PANTHER" id="PTHR43045">
    <property type="entry name" value="SHIKIMATE TRANSPORTER"/>
    <property type="match status" value="1"/>
</dbReference>
<evidence type="ECO:0000313" key="10">
    <source>
        <dbReference type="Proteomes" id="UP000639051"/>
    </source>
</evidence>
<name>A0ABS1K302_9MICC</name>
<evidence type="ECO:0000313" key="9">
    <source>
        <dbReference type="EMBL" id="MBL0706041.1"/>
    </source>
</evidence>
<dbReference type="EMBL" id="JAERRC010000024">
    <property type="protein sequence ID" value="MBL0706041.1"/>
    <property type="molecule type" value="Genomic_DNA"/>
</dbReference>
<feature type="transmembrane region" description="Helical" evidence="7">
    <location>
        <begin position="385"/>
        <end position="402"/>
    </location>
</feature>
<comment type="subcellular location">
    <subcellularLocation>
        <location evidence="1">Cell membrane</location>
        <topology evidence="1">Multi-pass membrane protein</topology>
    </subcellularLocation>
</comment>
<dbReference type="Pfam" id="PF00083">
    <property type="entry name" value="Sugar_tr"/>
    <property type="match status" value="1"/>
</dbReference>
<feature type="transmembrane region" description="Helical" evidence="7">
    <location>
        <begin position="61"/>
        <end position="81"/>
    </location>
</feature>
<feature type="domain" description="Major facilitator superfamily (MFS) profile" evidence="8">
    <location>
        <begin position="21"/>
        <end position="434"/>
    </location>
</feature>
<feature type="transmembrane region" description="Helical" evidence="7">
    <location>
        <begin position="341"/>
        <end position="365"/>
    </location>
</feature>
<dbReference type="InterPro" id="IPR005829">
    <property type="entry name" value="Sugar_transporter_CS"/>
</dbReference>
<dbReference type="SUPFAM" id="SSF103473">
    <property type="entry name" value="MFS general substrate transporter"/>
    <property type="match status" value="1"/>
</dbReference>
<evidence type="ECO:0000256" key="4">
    <source>
        <dbReference type="ARBA" id="ARBA00022692"/>
    </source>
</evidence>
<evidence type="ECO:0000256" key="1">
    <source>
        <dbReference type="ARBA" id="ARBA00004651"/>
    </source>
</evidence>
<proteinExistence type="predicted"/>
<keyword evidence="4 7" id="KW-0812">Transmembrane</keyword>
<feature type="transmembrane region" description="Helical" evidence="7">
    <location>
        <begin position="192"/>
        <end position="211"/>
    </location>
</feature>
<keyword evidence="5 7" id="KW-1133">Transmembrane helix</keyword>
<comment type="caution">
    <text evidence="9">The sequence shown here is derived from an EMBL/GenBank/DDBJ whole genome shotgun (WGS) entry which is preliminary data.</text>
</comment>
<evidence type="ECO:0000256" key="7">
    <source>
        <dbReference type="SAM" id="Phobius"/>
    </source>
</evidence>
<protein>
    <submittedName>
        <fullName evidence="9">MFS transporter</fullName>
    </submittedName>
</protein>
<organism evidence="9 10">
    <name type="scientific">Sinomonas cellulolyticus</name>
    <dbReference type="NCBI Taxonomy" id="2801916"/>
    <lineage>
        <taxon>Bacteria</taxon>
        <taxon>Bacillati</taxon>
        <taxon>Actinomycetota</taxon>
        <taxon>Actinomycetes</taxon>
        <taxon>Micrococcales</taxon>
        <taxon>Micrococcaceae</taxon>
        <taxon>Sinomonas</taxon>
    </lineage>
</organism>
<dbReference type="PROSITE" id="PS50850">
    <property type="entry name" value="MFS"/>
    <property type="match status" value="1"/>
</dbReference>
<evidence type="ECO:0000256" key="6">
    <source>
        <dbReference type="ARBA" id="ARBA00023136"/>
    </source>
</evidence>
<dbReference type="InterPro" id="IPR036259">
    <property type="entry name" value="MFS_trans_sf"/>
</dbReference>
<dbReference type="InterPro" id="IPR005828">
    <property type="entry name" value="MFS_sugar_transport-like"/>
</dbReference>
<dbReference type="InterPro" id="IPR020846">
    <property type="entry name" value="MFS_dom"/>
</dbReference>
<evidence type="ECO:0000256" key="5">
    <source>
        <dbReference type="ARBA" id="ARBA00022989"/>
    </source>
</evidence>
<evidence type="ECO:0000256" key="2">
    <source>
        <dbReference type="ARBA" id="ARBA00022448"/>
    </source>
</evidence>
<feature type="transmembrane region" description="Helical" evidence="7">
    <location>
        <begin position="93"/>
        <end position="117"/>
    </location>
</feature>